<sequence>MLRVYSRQMASTGKLVHRSPVTGHWSLTTELIGAVGPINVAPPHYHRHHHHHHHLVGA</sequence>
<name>Q6IHI9_DROME</name>
<reference evidence="1" key="1">
    <citation type="journal article" date="2003" name="Genome Biol.">
        <title>An integrated gene annotation and transcriptional profiling approach towards the full gene content of the Drosophila genome.</title>
        <authorList>
            <person name="Hild M."/>
            <person name="Beckmann B."/>
            <person name="Haas S.A."/>
            <person name="Koch B."/>
            <person name="Solovyev V."/>
            <person name="Busold C."/>
            <person name="Fellenberg K."/>
            <person name="Boutros M."/>
            <person name="Vingron M."/>
            <person name="Sauer F."/>
            <person name="Hoheisel J.D."/>
            <person name="Paro R."/>
        </authorList>
    </citation>
    <scope>NUCLEOTIDE SEQUENCE</scope>
</reference>
<dbReference type="AlphaFoldDB" id="Q6IHI9"/>
<gene>
    <name evidence="1" type="ORF">HDC02522</name>
</gene>
<accession>Q6IHI9</accession>
<organism evidence="1">
    <name type="scientific">Drosophila melanogaster</name>
    <name type="common">Fruit fly</name>
    <dbReference type="NCBI Taxonomy" id="7227"/>
    <lineage>
        <taxon>Eukaryota</taxon>
        <taxon>Metazoa</taxon>
        <taxon>Ecdysozoa</taxon>
        <taxon>Arthropoda</taxon>
        <taxon>Hexapoda</taxon>
        <taxon>Insecta</taxon>
        <taxon>Pterygota</taxon>
        <taxon>Neoptera</taxon>
        <taxon>Endopterygota</taxon>
        <taxon>Diptera</taxon>
        <taxon>Brachycera</taxon>
        <taxon>Muscomorpha</taxon>
        <taxon>Ephydroidea</taxon>
        <taxon>Drosophilidae</taxon>
        <taxon>Drosophila</taxon>
        <taxon>Sophophora</taxon>
    </lineage>
</organism>
<proteinExistence type="predicted"/>
<evidence type="ECO:0000313" key="1">
    <source>
        <dbReference type="EMBL" id="DAA03626.1"/>
    </source>
</evidence>
<protein>
    <submittedName>
        <fullName evidence="1">HDC02522</fullName>
    </submittedName>
</protein>
<dbReference type="EMBL" id="BK003427">
    <property type="protein sequence ID" value="DAA03626.1"/>
    <property type="molecule type" value="Genomic_DNA"/>
</dbReference>